<dbReference type="EMBL" id="FQVW01000045">
    <property type="protein sequence ID" value="SHG61399.1"/>
    <property type="molecule type" value="Genomic_DNA"/>
</dbReference>
<keyword evidence="1" id="KW-0812">Transmembrane</keyword>
<sequence length="177" mass="20834">MKSKALLRISLIVNVLLIVLLTIFVVKVNQVTDQVEVLEQKEQVLYREFVRNQYDLLLILKSIIEEPISPLDVAVALSTNNYNLELLVNNHIDVHNELERFHYNLNPYLYHLVNNLIEGRPENFSVDELKIVIDTLTEYQKELNFNYYDHPQEIRNKINNAVEEVIVPFLESESRPF</sequence>
<reference evidence="2 3" key="1">
    <citation type="submission" date="2016-11" db="EMBL/GenBank/DDBJ databases">
        <authorList>
            <person name="Jaros S."/>
            <person name="Januszkiewicz K."/>
            <person name="Wedrychowicz H."/>
        </authorList>
    </citation>
    <scope>NUCLEOTIDE SEQUENCE [LARGE SCALE GENOMIC DNA]</scope>
    <source>
        <strain evidence="2 3">IBRC-M 10683</strain>
    </source>
</reference>
<gene>
    <name evidence="2" type="ORF">SAMN05216225_104513</name>
</gene>
<evidence type="ECO:0000313" key="2">
    <source>
        <dbReference type="EMBL" id="SHG61399.1"/>
    </source>
</evidence>
<evidence type="ECO:0000256" key="1">
    <source>
        <dbReference type="SAM" id="Phobius"/>
    </source>
</evidence>
<accession>A0A1M5L9J3</accession>
<evidence type="ECO:0000313" key="3">
    <source>
        <dbReference type="Proteomes" id="UP000183988"/>
    </source>
</evidence>
<name>A0A1M5L9J3_9BACI</name>
<dbReference type="Proteomes" id="UP000183988">
    <property type="component" value="Unassembled WGS sequence"/>
</dbReference>
<keyword evidence="1" id="KW-0472">Membrane</keyword>
<keyword evidence="3" id="KW-1185">Reference proteome</keyword>
<dbReference type="AlphaFoldDB" id="A0A1M5L9J3"/>
<feature type="transmembrane region" description="Helical" evidence="1">
    <location>
        <begin position="7"/>
        <end position="26"/>
    </location>
</feature>
<organism evidence="2 3">
    <name type="scientific">Ornithinibacillus halophilus</name>
    <dbReference type="NCBI Taxonomy" id="930117"/>
    <lineage>
        <taxon>Bacteria</taxon>
        <taxon>Bacillati</taxon>
        <taxon>Bacillota</taxon>
        <taxon>Bacilli</taxon>
        <taxon>Bacillales</taxon>
        <taxon>Bacillaceae</taxon>
        <taxon>Ornithinibacillus</taxon>
    </lineage>
</organism>
<protein>
    <submittedName>
        <fullName evidence="2">Uncharacterized protein</fullName>
    </submittedName>
</protein>
<dbReference type="STRING" id="930117.SAMN05216225_104513"/>
<keyword evidence="1" id="KW-1133">Transmembrane helix</keyword>
<proteinExistence type="predicted"/>